<keyword evidence="2" id="KW-0119">Carbohydrate metabolism</keyword>
<accession>A0A6J6MQK6</accession>
<organism evidence="5">
    <name type="scientific">freshwater metagenome</name>
    <dbReference type="NCBI Taxonomy" id="449393"/>
    <lineage>
        <taxon>unclassified sequences</taxon>
        <taxon>metagenomes</taxon>
        <taxon>ecological metagenomes</taxon>
    </lineage>
</organism>
<dbReference type="Gene3D" id="3.20.20.80">
    <property type="entry name" value="Glycosidases"/>
    <property type="match status" value="1"/>
</dbReference>
<dbReference type="GO" id="GO:0004553">
    <property type="term" value="F:hydrolase activity, hydrolyzing O-glycosyl compounds"/>
    <property type="evidence" value="ECO:0007669"/>
    <property type="project" value="InterPro"/>
</dbReference>
<dbReference type="AlphaFoldDB" id="A0A6J6MQK6"/>
<dbReference type="SUPFAM" id="SSF51445">
    <property type="entry name" value="(Trans)glycosidases"/>
    <property type="match status" value="1"/>
</dbReference>
<dbReference type="PANTHER" id="PTHR12631:SF10">
    <property type="entry name" value="BETA-XYLOSIDASE-LIKE PROTEIN-RELATED"/>
    <property type="match status" value="1"/>
</dbReference>
<dbReference type="EMBL" id="CAEZWR010000213">
    <property type="protein sequence ID" value="CAB4676540.1"/>
    <property type="molecule type" value="Genomic_DNA"/>
</dbReference>
<protein>
    <submittedName>
        <fullName evidence="5">Unannotated protein</fullName>
    </submittedName>
</protein>
<evidence type="ECO:0000256" key="2">
    <source>
        <dbReference type="ARBA" id="ARBA00023277"/>
    </source>
</evidence>
<evidence type="ECO:0000256" key="1">
    <source>
        <dbReference type="ARBA" id="ARBA00022801"/>
    </source>
</evidence>
<dbReference type="Pfam" id="PF00331">
    <property type="entry name" value="Glyco_hydro_10"/>
    <property type="match status" value="1"/>
</dbReference>
<reference evidence="5" key="1">
    <citation type="submission" date="2020-05" db="EMBL/GenBank/DDBJ databases">
        <authorList>
            <person name="Chiriac C."/>
            <person name="Salcher M."/>
            <person name="Ghai R."/>
            <person name="Kavagutti S V."/>
        </authorList>
    </citation>
    <scope>NUCLEOTIDE SEQUENCE</scope>
</reference>
<sequence>MVRFSSSRGSKSARLGLLALAAGFVLTACGGSSDSGSDNGGGSGVDPNAIKPSLVGMQIEGAEVEAWSSAPFGALRLWDNGTAWSQIELTKGKYKWKNLDGILANAESKGMTDIMMVLGTTPTWAASKKTTPVYPPYPGANSAPANMADWDNWVTQVVTRYKGRITSYEVWNEANLKMFFNGTPKQMAEMTKRAYDIIKANDPDAKVVSASPSLRLQSAFDGFYVKYLDELKALNWPIDVLAMHTYPKADGDPVARGALITMAKKAITAAGAPATMPIWDTELNYGLAGPGALPANKIKGAKAAGWVVRTYIDNLRYGVERSYWYIWTQKPYALLGIQAYPGAPAEQGFFAIENWVVGSSFEGCTQTGNTVVCNFTRAGQKSVVAWAETGTAAYTAPEGSTLLCDPAAKCSQVAPATQVTLTEIPVRIYLQS</sequence>
<evidence type="ECO:0000256" key="3">
    <source>
        <dbReference type="ARBA" id="ARBA00023326"/>
    </source>
</evidence>
<feature type="domain" description="GH10" evidence="4">
    <location>
        <begin position="79"/>
        <end position="246"/>
    </location>
</feature>
<name>A0A6J6MQK6_9ZZZZ</name>
<dbReference type="GO" id="GO:0000272">
    <property type="term" value="P:polysaccharide catabolic process"/>
    <property type="evidence" value="ECO:0007669"/>
    <property type="project" value="UniProtKB-KW"/>
</dbReference>
<dbReference type="InterPro" id="IPR017853">
    <property type="entry name" value="GH"/>
</dbReference>
<dbReference type="InterPro" id="IPR051923">
    <property type="entry name" value="Glycosyl_Hydrolase_39"/>
</dbReference>
<evidence type="ECO:0000259" key="4">
    <source>
        <dbReference type="Pfam" id="PF00331"/>
    </source>
</evidence>
<dbReference type="PROSITE" id="PS51257">
    <property type="entry name" value="PROKAR_LIPOPROTEIN"/>
    <property type="match status" value="1"/>
</dbReference>
<dbReference type="InterPro" id="IPR001000">
    <property type="entry name" value="GH10_dom"/>
</dbReference>
<dbReference type="PANTHER" id="PTHR12631">
    <property type="entry name" value="ALPHA-L-IDURONIDASE"/>
    <property type="match status" value="1"/>
</dbReference>
<keyword evidence="3" id="KW-0624">Polysaccharide degradation</keyword>
<proteinExistence type="predicted"/>
<gene>
    <name evidence="5" type="ORF">UFOPK2282_01395</name>
</gene>
<evidence type="ECO:0000313" key="5">
    <source>
        <dbReference type="EMBL" id="CAB4676540.1"/>
    </source>
</evidence>
<keyword evidence="1" id="KW-0378">Hydrolase</keyword>